<organism evidence="4 5">
    <name type="scientific">Limnofasciculus baicalensis BBK-W-15</name>
    <dbReference type="NCBI Taxonomy" id="2699891"/>
    <lineage>
        <taxon>Bacteria</taxon>
        <taxon>Bacillati</taxon>
        <taxon>Cyanobacteriota</taxon>
        <taxon>Cyanophyceae</taxon>
        <taxon>Coleofasciculales</taxon>
        <taxon>Coleofasciculaceae</taxon>
        <taxon>Limnofasciculus</taxon>
        <taxon>Limnofasciculus baicalensis</taxon>
    </lineage>
</organism>
<dbReference type="InterPro" id="IPR022300">
    <property type="entry name" value="PPK2-rel_1"/>
</dbReference>
<keyword evidence="1" id="KW-0808">Transferase</keyword>
<reference evidence="4" key="1">
    <citation type="submission" date="2022-06" db="EMBL/GenBank/DDBJ databases">
        <title>New cyanobacteria of genus Symplocastrum in benthos of Lake Baikal.</title>
        <authorList>
            <person name="Sorokovikova E."/>
            <person name="Tikhonova I."/>
            <person name="Krasnopeev A."/>
            <person name="Evseev P."/>
            <person name="Gladkikh A."/>
            <person name="Belykh O."/>
        </authorList>
    </citation>
    <scope>NUCLEOTIDE SEQUENCE</scope>
    <source>
        <strain evidence="4">BBK-W-15</strain>
    </source>
</reference>
<dbReference type="SUPFAM" id="SSF52540">
    <property type="entry name" value="P-loop containing nucleoside triphosphate hydrolases"/>
    <property type="match status" value="1"/>
</dbReference>
<evidence type="ECO:0000313" key="4">
    <source>
        <dbReference type="EMBL" id="MCP2728651.1"/>
    </source>
</evidence>
<dbReference type="Proteomes" id="UP001204953">
    <property type="component" value="Unassembled WGS sequence"/>
</dbReference>
<evidence type="ECO:0000313" key="5">
    <source>
        <dbReference type="Proteomes" id="UP001204953"/>
    </source>
</evidence>
<dbReference type="PIRSF" id="PIRSF028756">
    <property type="entry name" value="PPK2_prd"/>
    <property type="match status" value="1"/>
</dbReference>
<proteinExistence type="predicted"/>
<gene>
    <name evidence="4" type="ORF">NJ959_09230</name>
</gene>
<evidence type="ECO:0000256" key="2">
    <source>
        <dbReference type="ARBA" id="ARBA00022777"/>
    </source>
</evidence>
<dbReference type="NCBIfam" id="TIGR03709">
    <property type="entry name" value="PPK2_rel_1"/>
    <property type="match status" value="1"/>
</dbReference>
<comment type="caution">
    <text evidence="4">The sequence shown here is derived from an EMBL/GenBank/DDBJ whole genome shotgun (WGS) entry which is preliminary data.</text>
</comment>
<dbReference type="InterPro" id="IPR027417">
    <property type="entry name" value="P-loop_NTPase"/>
</dbReference>
<evidence type="ECO:0000259" key="3">
    <source>
        <dbReference type="Pfam" id="PF03976"/>
    </source>
</evidence>
<dbReference type="GO" id="GO:0006797">
    <property type="term" value="P:polyphosphate metabolic process"/>
    <property type="evidence" value="ECO:0007669"/>
    <property type="project" value="InterPro"/>
</dbReference>
<dbReference type="Gene3D" id="3.40.50.300">
    <property type="entry name" value="P-loop containing nucleotide triphosphate hydrolases"/>
    <property type="match status" value="1"/>
</dbReference>
<evidence type="ECO:0000256" key="1">
    <source>
        <dbReference type="ARBA" id="ARBA00022679"/>
    </source>
</evidence>
<dbReference type="InterPro" id="IPR016898">
    <property type="entry name" value="Polyphosphate_phosphotransfera"/>
</dbReference>
<dbReference type="Pfam" id="PF03976">
    <property type="entry name" value="PPK2"/>
    <property type="match status" value="1"/>
</dbReference>
<dbReference type="PANTHER" id="PTHR34383:SF3">
    <property type="entry name" value="POLYPHOSPHATE:AMP PHOSPHOTRANSFERASE"/>
    <property type="match status" value="1"/>
</dbReference>
<dbReference type="AlphaFoldDB" id="A0AAE3GQ20"/>
<name>A0AAE3GQ20_9CYAN</name>
<feature type="domain" description="Polyphosphate kinase-2-related" evidence="3">
    <location>
        <begin position="50"/>
        <end position="284"/>
    </location>
</feature>
<dbReference type="InterPro" id="IPR022488">
    <property type="entry name" value="PPK2-related"/>
</dbReference>
<dbReference type="RefSeq" id="WP_254011446.1">
    <property type="nucleotide sequence ID" value="NZ_JAMZMM010000066.1"/>
</dbReference>
<keyword evidence="2 4" id="KW-0418">Kinase</keyword>
<keyword evidence="5" id="KW-1185">Reference proteome</keyword>
<sequence>MTNKHTKTDSNDHPFPIKKIDDLIGHFIVPPGKKISLAKDYDPDYKAHYLDKSEAESDLQEGIEALAKYQDILYAQNTNAVLIIFQAMDAAGKDSTIKHVMSGINPQGCQVYSFKAPSAEELDHDYLWRCFKALPERGRIGIFNRSYYEEVLVTRVHPELMEQRQLPPSLIDKHIWKRRFEEINNFEKYLVNNGIIVLKFFLNVSKEEQRKRFLERIDRPEKNWKLSVNDAKERTFWNDYMAAYEDMFNHTSTEHAPWYVISADRKWFTRLAVAGIIYNQLKELNLKYPKVSKEQYQELLQVKEILESKE</sequence>
<dbReference type="PANTHER" id="PTHR34383">
    <property type="entry name" value="POLYPHOSPHATE:AMP PHOSPHOTRANSFERASE-RELATED"/>
    <property type="match status" value="1"/>
</dbReference>
<protein>
    <submittedName>
        <fullName evidence="4">Polyphosphate kinase 2 family protein</fullName>
    </submittedName>
</protein>
<dbReference type="EMBL" id="JAMZMM010000066">
    <property type="protein sequence ID" value="MCP2728651.1"/>
    <property type="molecule type" value="Genomic_DNA"/>
</dbReference>
<dbReference type="GO" id="GO:0008976">
    <property type="term" value="F:polyphosphate kinase activity"/>
    <property type="evidence" value="ECO:0007669"/>
    <property type="project" value="InterPro"/>
</dbReference>
<accession>A0AAE3GQ20</accession>